<evidence type="ECO:0000313" key="4">
    <source>
        <dbReference type="WBParaSite" id="nRc.2.0.1.t47518-RA"/>
    </source>
</evidence>
<dbReference type="Proteomes" id="UP000887565">
    <property type="component" value="Unplaced"/>
</dbReference>
<dbReference type="WBParaSite" id="nRc.2.0.1.t47518-RA">
    <property type="protein sequence ID" value="nRc.2.0.1.t47518-RA"/>
    <property type="gene ID" value="nRc.2.0.1.g47518"/>
</dbReference>
<keyword evidence="2" id="KW-0812">Transmembrane</keyword>
<reference evidence="4" key="1">
    <citation type="submission" date="2022-11" db="UniProtKB">
        <authorList>
            <consortium name="WormBaseParasite"/>
        </authorList>
    </citation>
    <scope>IDENTIFICATION</scope>
</reference>
<organism evidence="3 4">
    <name type="scientific">Romanomermis culicivorax</name>
    <name type="common">Nematode worm</name>
    <dbReference type="NCBI Taxonomy" id="13658"/>
    <lineage>
        <taxon>Eukaryota</taxon>
        <taxon>Metazoa</taxon>
        <taxon>Ecdysozoa</taxon>
        <taxon>Nematoda</taxon>
        <taxon>Enoplea</taxon>
        <taxon>Dorylaimia</taxon>
        <taxon>Mermithida</taxon>
        <taxon>Mermithoidea</taxon>
        <taxon>Mermithidae</taxon>
        <taxon>Romanomermis</taxon>
    </lineage>
</organism>
<proteinExistence type="predicted"/>
<keyword evidence="2" id="KW-0472">Membrane</keyword>
<evidence type="ECO:0000256" key="2">
    <source>
        <dbReference type="SAM" id="Phobius"/>
    </source>
</evidence>
<sequence length="118" mass="12405">MDLGPKLCGYLLLLPASSKASLRPSLIVSPLALALGLASILALVLASLASTASAKQFKIHIVKLCIRVLALALPVSLASVLRCSPALSCSRPPDQERKRLEAKSGKHPHVKDFSVKAS</sequence>
<feature type="transmembrane region" description="Helical" evidence="2">
    <location>
        <begin position="28"/>
        <end position="49"/>
    </location>
</feature>
<keyword evidence="3" id="KW-1185">Reference proteome</keyword>
<feature type="region of interest" description="Disordered" evidence="1">
    <location>
        <begin position="90"/>
        <end position="118"/>
    </location>
</feature>
<feature type="compositionally biased region" description="Basic and acidic residues" evidence="1">
    <location>
        <begin position="93"/>
        <end position="118"/>
    </location>
</feature>
<evidence type="ECO:0000256" key="1">
    <source>
        <dbReference type="SAM" id="MobiDB-lite"/>
    </source>
</evidence>
<protein>
    <submittedName>
        <fullName evidence="4">Uncharacterized protein</fullName>
    </submittedName>
</protein>
<dbReference type="AlphaFoldDB" id="A0A915LAX7"/>
<evidence type="ECO:0000313" key="3">
    <source>
        <dbReference type="Proteomes" id="UP000887565"/>
    </source>
</evidence>
<name>A0A915LAX7_ROMCU</name>
<keyword evidence="2" id="KW-1133">Transmembrane helix</keyword>
<accession>A0A915LAX7</accession>